<feature type="region of interest" description="Disordered" evidence="7">
    <location>
        <begin position="30"/>
        <end position="51"/>
    </location>
</feature>
<evidence type="ECO:0000259" key="8">
    <source>
        <dbReference type="Pfam" id="PF05826"/>
    </source>
</evidence>
<dbReference type="EMBL" id="JABSTV010001250">
    <property type="protein sequence ID" value="KAH7957819.1"/>
    <property type="molecule type" value="Genomic_DNA"/>
</dbReference>
<organism evidence="9 10">
    <name type="scientific">Rhipicephalus sanguineus</name>
    <name type="common">Brown dog tick</name>
    <name type="synonym">Ixodes sanguineus</name>
    <dbReference type="NCBI Taxonomy" id="34632"/>
    <lineage>
        <taxon>Eukaryota</taxon>
        <taxon>Metazoa</taxon>
        <taxon>Ecdysozoa</taxon>
        <taxon>Arthropoda</taxon>
        <taxon>Chelicerata</taxon>
        <taxon>Arachnida</taxon>
        <taxon>Acari</taxon>
        <taxon>Parasitiformes</taxon>
        <taxon>Ixodida</taxon>
        <taxon>Ixodoidea</taxon>
        <taxon>Ixodidae</taxon>
        <taxon>Rhipicephalinae</taxon>
        <taxon>Rhipicephalus</taxon>
        <taxon>Rhipicephalus</taxon>
    </lineage>
</organism>
<keyword evidence="6" id="KW-0443">Lipid metabolism</keyword>
<sequence>MESSKWRKPKSGQRQWYELLPRATPQKLVGEAGRQAAPGGEMGPGPRARSGATFSLHRDDCDWLLPLWFRSCLKMANNGASHMVGKLYFNVVQTKCFVFKYHEVCELRSWWGQCLRREKQKVAVLRSGMTY</sequence>
<dbReference type="AlphaFoldDB" id="A0A9D4PXX8"/>
<dbReference type="GO" id="GO:0016042">
    <property type="term" value="P:lipid catabolic process"/>
    <property type="evidence" value="ECO:0007669"/>
    <property type="project" value="UniProtKB-KW"/>
</dbReference>
<reference evidence="9" key="2">
    <citation type="submission" date="2021-09" db="EMBL/GenBank/DDBJ databases">
        <authorList>
            <person name="Jia N."/>
            <person name="Wang J."/>
            <person name="Shi W."/>
            <person name="Du L."/>
            <person name="Sun Y."/>
            <person name="Zhan W."/>
            <person name="Jiang J."/>
            <person name="Wang Q."/>
            <person name="Zhang B."/>
            <person name="Ji P."/>
            <person name="Sakyi L.B."/>
            <person name="Cui X."/>
            <person name="Yuan T."/>
            <person name="Jiang B."/>
            <person name="Yang W."/>
            <person name="Lam T.T.-Y."/>
            <person name="Chang Q."/>
            <person name="Ding S."/>
            <person name="Wang X."/>
            <person name="Zhu J."/>
            <person name="Ruan X."/>
            <person name="Zhao L."/>
            <person name="Wei J."/>
            <person name="Que T."/>
            <person name="Du C."/>
            <person name="Cheng J."/>
            <person name="Dai P."/>
            <person name="Han X."/>
            <person name="Huang E."/>
            <person name="Gao Y."/>
            <person name="Liu J."/>
            <person name="Shao H."/>
            <person name="Ye R."/>
            <person name="Li L."/>
            <person name="Wei W."/>
            <person name="Wang X."/>
            <person name="Wang C."/>
            <person name="Huo Q."/>
            <person name="Li W."/>
            <person name="Guo W."/>
            <person name="Chen H."/>
            <person name="Chen S."/>
            <person name="Zhou L."/>
            <person name="Zhou L."/>
            <person name="Ni X."/>
            <person name="Tian J."/>
            <person name="Zhou Y."/>
            <person name="Sheng Y."/>
            <person name="Liu T."/>
            <person name="Pan Y."/>
            <person name="Xia L."/>
            <person name="Li J."/>
            <person name="Zhao F."/>
            <person name="Cao W."/>
        </authorList>
    </citation>
    <scope>NUCLEOTIDE SEQUENCE</scope>
    <source>
        <strain evidence="9">Rsan-2018</strain>
        <tissue evidence="9">Larvae</tissue>
    </source>
</reference>
<dbReference type="GO" id="GO:0050482">
    <property type="term" value="P:arachidonate secretion"/>
    <property type="evidence" value="ECO:0007669"/>
    <property type="project" value="InterPro"/>
</dbReference>
<evidence type="ECO:0000256" key="2">
    <source>
        <dbReference type="ARBA" id="ARBA00001913"/>
    </source>
</evidence>
<reference evidence="9" key="1">
    <citation type="journal article" date="2020" name="Cell">
        <title>Large-Scale Comparative Analyses of Tick Genomes Elucidate Their Genetic Diversity and Vector Capacities.</title>
        <authorList>
            <consortium name="Tick Genome and Microbiome Consortium (TIGMIC)"/>
            <person name="Jia N."/>
            <person name="Wang J."/>
            <person name="Shi W."/>
            <person name="Du L."/>
            <person name="Sun Y."/>
            <person name="Zhan W."/>
            <person name="Jiang J.F."/>
            <person name="Wang Q."/>
            <person name="Zhang B."/>
            <person name="Ji P."/>
            <person name="Bell-Sakyi L."/>
            <person name="Cui X.M."/>
            <person name="Yuan T.T."/>
            <person name="Jiang B.G."/>
            <person name="Yang W.F."/>
            <person name="Lam T.T."/>
            <person name="Chang Q.C."/>
            <person name="Ding S.J."/>
            <person name="Wang X.J."/>
            <person name="Zhu J.G."/>
            <person name="Ruan X.D."/>
            <person name="Zhao L."/>
            <person name="Wei J.T."/>
            <person name="Ye R.Z."/>
            <person name="Que T.C."/>
            <person name="Du C.H."/>
            <person name="Zhou Y.H."/>
            <person name="Cheng J.X."/>
            <person name="Dai P.F."/>
            <person name="Guo W.B."/>
            <person name="Han X.H."/>
            <person name="Huang E.J."/>
            <person name="Li L.F."/>
            <person name="Wei W."/>
            <person name="Gao Y.C."/>
            <person name="Liu J.Z."/>
            <person name="Shao H.Z."/>
            <person name="Wang X."/>
            <person name="Wang C.C."/>
            <person name="Yang T.C."/>
            <person name="Huo Q.B."/>
            <person name="Li W."/>
            <person name="Chen H.Y."/>
            <person name="Chen S.E."/>
            <person name="Zhou L.G."/>
            <person name="Ni X.B."/>
            <person name="Tian J.H."/>
            <person name="Sheng Y."/>
            <person name="Liu T."/>
            <person name="Pan Y.S."/>
            <person name="Xia L.Y."/>
            <person name="Li J."/>
            <person name="Zhao F."/>
            <person name="Cao W.C."/>
        </authorList>
    </citation>
    <scope>NUCLEOTIDE SEQUENCE</scope>
    <source>
        <strain evidence="9">Rsan-2018</strain>
    </source>
</reference>
<name>A0A9D4PXX8_RHISA</name>
<dbReference type="Pfam" id="PF05826">
    <property type="entry name" value="Phospholip_A2_2"/>
    <property type="match status" value="1"/>
</dbReference>
<evidence type="ECO:0000256" key="6">
    <source>
        <dbReference type="ARBA" id="ARBA00023098"/>
    </source>
</evidence>
<keyword evidence="10" id="KW-1185">Reference proteome</keyword>
<dbReference type="InterPro" id="IPR036444">
    <property type="entry name" value="PLipase_A2_dom_sf"/>
</dbReference>
<dbReference type="PANTHER" id="PTHR12253">
    <property type="entry name" value="RH14732P"/>
    <property type="match status" value="1"/>
</dbReference>
<comment type="catalytic activity">
    <reaction evidence="1">
        <text>a 1,2-diacyl-sn-glycero-3-phosphocholine + H2O = a 1-acyl-sn-glycero-3-phosphocholine + a fatty acid + H(+)</text>
        <dbReference type="Rhea" id="RHEA:15801"/>
        <dbReference type="ChEBI" id="CHEBI:15377"/>
        <dbReference type="ChEBI" id="CHEBI:15378"/>
        <dbReference type="ChEBI" id="CHEBI:28868"/>
        <dbReference type="ChEBI" id="CHEBI:57643"/>
        <dbReference type="ChEBI" id="CHEBI:58168"/>
        <dbReference type="EC" id="3.1.1.4"/>
    </reaction>
</comment>
<dbReference type="VEuPathDB" id="VectorBase:RSAN_038110"/>
<protein>
    <recommendedName>
        <fullName evidence="8">Phospholipase A2-like central domain-containing protein</fullName>
    </recommendedName>
</protein>
<evidence type="ECO:0000256" key="5">
    <source>
        <dbReference type="ARBA" id="ARBA00022963"/>
    </source>
</evidence>
<accession>A0A9D4PXX8</accession>
<evidence type="ECO:0000313" key="10">
    <source>
        <dbReference type="Proteomes" id="UP000821837"/>
    </source>
</evidence>
<proteinExistence type="predicted"/>
<dbReference type="Proteomes" id="UP000821837">
    <property type="component" value="Unassembled WGS sequence"/>
</dbReference>
<comment type="cofactor">
    <cofactor evidence="2">
        <name>Ca(2+)</name>
        <dbReference type="ChEBI" id="CHEBI:29108"/>
    </cofactor>
</comment>
<evidence type="ECO:0000256" key="4">
    <source>
        <dbReference type="ARBA" id="ARBA00022837"/>
    </source>
</evidence>
<keyword evidence="5" id="KW-0442">Lipid degradation</keyword>
<keyword evidence="4" id="KW-0106">Calcium</keyword>
<dbReference type="GO" id="GO:0006644">
    <property type="term" value="P:phospholipid metabolic process"/>
    <property type="evidence" value="ECO:0007669"/>
    <property type="project" value="InterPro"/>
</dbReference>
<dbReference type="SUPFAM" id="SSF48619">
    <property type="entry name" value="Phospholipase A2, PLA2"/>
    <property type="match status" value="1"/>
</dbReference>
<keyword evidence="3" id="KW-0378">Hydrolase</keyword>
<dbReference type="GO" id="GO:0004623">
    <property type="term" value="F:phospholipase A2 activity"/>
    <property type="evidence" value="ECO:0007669"/>
    <property type="project" value="UniProtKB-EC"/>
</dbReference>
<dbReference type="Gene3D" id="1.20.90.10">
    <property type="entry name" value="Phospholipase A2 domain"/>
    <property type="match status" value="1"/>
</dbReference>
<dbReference type="InterPro" id="IPR016090">
    <property type="entry name" value="PLA2-like_dom"/>
</dbReference>
<feature type="domain" description="Phospholipase A2-like central" evidence="8">
    <location>
        <begin position="68"/>
        <end position="99"/>
    </location>
</feature>
<evidence type="ECO:0000256" key="7">
    <source>
        <dbReference type="SAM" id="MobiDB-lite"/>
    </source>
</evidence>
<comment type="caution">
    <text evidence="9">The sequence shown here is derived from an EMBL/GenBank/DDBJ whole genome shotgun (WGS) entry which is preliminary data.</text>
</comment>
<gene>
    <name evidence="9" type="ORF">HPB52_023155</name>
</gene>
<evidence type="ECO:0000256" key="3">
    <source>
        <dbReference type="ARBA" id="ARBA00022801"/>
    </source>
</evidence>
<evidence type="ECO:0000313" key="9">
    <source>
        <dbReference type="EMBL" id="KAH7957819.1"/>
    </source>
</evidence>
<evidence type="ECO:0000256" key="1">
    <source>
        <dbReference type="ARBA" id="ARBA00001604"/>
    </source>
</evidence>